<dbReference type="SMART" id="SM00955">
    <property type="entry name" value="RNB"/>
    <property type="match status" value="1"/>
</dbReference>
<evidence type="ECO:0000313" key="5">
    <source>
        <dbReference type="Proteomes" id="UP000008237"/>
    </source>
</evidence>
<dbReference type="FunCoup" id="E2BZ80">
    <property type="interactions" value="1821"/>
</dbReference>
<proteinExistence type="inferred from homology"/>
<reference evidence="4 5" key="1">
    <citation type="journal article" date="2010" name="Science">
        <title>Genomic comparison of the ants Camponotus floridanus and Harpegnathos saltator.</title>
        <authorList>
            <person name="Bonasio R."/>
            <person name="Zhang G."/>
            <person name="Ye C."/>
            <person name="Mutti N.S."/>
            <person name="Fang X."/>
            <person name="Qin N."/>
            <person name="Donahue G."/>
            <person name="Yang P."/>
            <person name="Li Q."/>
            <person name="Li C."/>
            <person name="Zhang P."/>
            <person name="Huang Z."/>
            <person name="Berger S.L."/>
            <person name="Reinberg D."/>
            <person name="Wang J."/>
            <person name="Liebig J."/>
        </authorList>
    </citation>
    <scope>NUCLEOTIDE SEQUENCE [LARGE SCALE GENOMIC DNA]</scope>
    <source>
        <strain evidence="4 5">R22 G/1</strain>
    </source>
</reference>
<feature type="domain" description="RNB" evidence="3">
    <location>
        <begin position="498"/>
        <end position="861"/>
    </location>
</feature>
<dbReference type="PhylomeDB" id="E2BZ80"/>
<dbReference type="GO" id="GO:0003723">
    <property type="term" value="F:RNA binding"/>
    <property type="evidence" value="ECO:0007669"/>
    <property type="project" value="InterPro"/>
</dbReference>
<sequence>MPRDLRQTMKKVRRGSRGKRQDITSFRYEQKMILDSMIDGTDAVQNNVLMELGAQLASKLKVSANFKLKQERAKSNRTAMCETQEQVASNSSGYETDIMRMASTLWVSSSSGSVASNTTHNSIMQDESESTEEEKETNDIRTSATTNHLKIDTFHTCRSMNKDVTLHENDARTMSDKPQNIALNCKSKLKLKVELDKVTATNCLCSCQIQEKHSVTNQADICSKSPKKSKKNKIAMREFKENTQKECCCIKEETEKNCATKKTKNAREITQQLSENMFSDYIPVPEMKKILENQTFDNIQYVKGTIRVNPKYNHFAYISMIDGERDLLINSIIDRNRAFDGDLVVARINPEENWQILANGKIQKTGTVICILDKLHPRKAIGYLTQHVRKCKPYVLIKPKDIRIPLIRIPSKSMPNLYHKQPNLYNNVIFLIVINHWTQPSHASGEILQIVGESGDLNAEVTAILLENNLDVSPYRQELLQGLPDSDYVLTNADIMGREDWSNECVFTIDPATAVDLDDAVSCKVLKNGNYEVGVHISDVTHYLELFSPLDKAISKRATTVYLPHTSYHMLPEQLCRVCSLLPGKDKLAFSVIWELTPDGEIVEQRFAKTVIRSCCQLSYDLAQIMIDNPEEVLSDKVLDIKGNFTALSLSNTVNNLFKLSTSLRNKRFSNGALSLDQPKIHICMDPKIMREHGISVPVNYQLEERRDSNRLIEEFMLLANMTVAAQLYSTIPETALLRIHRDPIKHSLVTIHETLRKYGIHLDIETAGALNASIQRYERDLLECNSSTMNNTMQHVIMVITNLCSKAMTRAEYKCASAVTSSDDLKHYALNVPLYTHFTSPIRRYSDCIVHRLLYATIANKPMPRKWTAKLCSRISNNCNVKKYNAKLAQEQSTELFFVHMVGLAGSFEALAIVAEIKERNMDVILCDTGIKLKIYFKDIKHTVAVKYSADLTVPTVTIQWKTLPVTQIINMFSSVRVRVEKMNEDLRLKATLIQ</sequence>
<feature type="compositionally biased region" description="Acidic residues" evidence="2">
    <location>
        <begin position="126"/>
        <end position="136"/>
    </location>
</feature>
<comment type="similarity">
    <text evidence="1">Belongs to the RNR ribonuclease family.</text>
</comment>
<dbReference type="GO" id="GO:0010587">
    <property type="term" value="P:miRNA catabolic process"/>
    <property type="evidence" value="ECO:0007669"/>
    <property type="project" value="TreeGrafter"/>
</dbReference>
<dbReference type="InterPro" id="IPR041505">
    <property type="entry name" value="Dis3_CSD2"/>
</dbReference>
<name>E2BZ80_HARSA</name>
<organism evidence="5">
    <name type="scientific">Harpegnathos saltator</name>
    <name type="common">Jerdon's jumping ant</name>
    <dbReference type="NCBI Taxonomy" id="610380"/>
    <lineage>
        <taxon>Eukaryota</taxon>
        <taxon>Metazoa</taxon>
        <taxon>Ecdysozoa</taxon>
        <taxon>Arthropoda</taxon>
        <taxon>Hexapoda</taxon>
        <taxon>Insecta</taxon>
        <taxon>Pterygota</taxon>
        <taxon>Neoptera</taxon>
        <taxon>Endopterygota</taxon>
        <taxon>Hymenoptera</taxon>
        <taxon>Apocrita</taxon>
        <taxon>Aculeata</taxon>
        <taxon>Formicoidea</taxon>
        <taxon>Formicidae</taxon>
        <taxon>Ponerinae</taxon>
        <taxon>Ponerini</taxon>
        <taxon>Harpegnathos</taxon>
    </lineage>
</organism>
<keyword evidence="4" id="KW-0540">Nuclease</keyword>
<feature type="region of interest" description="Disordered" evidence="2">
    <location>
        <begin position="1"/>
        <end position="21"/>
    </location>
</feature>
<feature type="compositionally biased region" description="Basic residues" evidence="2">
    <location>
        <begin position="8"/>
        <end position="18"/>
    </location>
</feature>
<gene>
    <name evidence="4" type="ORF">EAI_12139</name>
</gene>
<dbReference type="InterPro" id="IPR001900">
    <property type="entry name" value="RNase_II/R"/>
</dbReference>
<dbReference type="GO" id="GO:0000175">
    <property type="term" value="F:3'-5'-RNA exonuclease activity"/>
    <property type="evidence" value="ECO:0007669"/>
    <property type="project" value="TreeGrafter"/>
</dbReference>
<dbReference type="STRING" id="610380.E2BZ80"/>
<dbReference type="InParanoid" id="E2BZ80"/>
<keyword evidence="4" id="KW-0269">Exonuclease</keyword>
<dbReference type="InterPro" id="IPR050180">
    <property type="entry name" value="RNR_Ribonuclease"/>
</dbReference>
<dbReference type="Proteomes" id="UP000008237">
    <property type="component" value="Unassembled WGS sequence"/>
</dbReference>
<dbReference type="InterPro" id="IPR041093">
    <property type="entry name" value="Dis3l2-like_C"/>
</dbReference>
<dbReference type="Pfam" id="PF00773">
    <property type="entry name" value="RNB"/>
    <property type="match status" value="1"/>
</dbReference>
<dbReference type="InterPro" id="IPR012340">
    <property type="entry name" value="NA-bd_OB-fold"/>
</dbReference>
<feature type="region of interest" description="Disordered" evidence="2">
    <location>
        <begin position="111"/>
        <end position="141"/>
    </location>
</feature>
<dbReference type="Gene3D" id="2.40.50.690">
    <property type="match status" value="1"/>
</dbReference>
<evidence type="ECO:0000256" key="2">
    <source>
        <dbReference type="SAM" id="MobiDB-lite"/>
    </source>
</evidence>
<dbReference type="GO" id="GO:0006402">
    <property type="term" value="P:mRNA catabolic process"/>
    <property type="evidence" value="ECO:0007669"/>
    <property type="project" value="TreeGrafter"/>
</dbReference>
<dbReference type="PANTHER" id="PTHR23355:SF9">
    <property type="entry name" value="DIS3-LIKE EXONUCLEASE 2"/>
    <property type="match status" value="1"/>
</dbReference>
<dbReference type="GO" id="GO:0000932">
    <property type="term" value="C:P-body"/>
    <property type="evidence" value="ECO:0007669"/>
    <property type="project" value="TreeGrafter"/>
</dbReference>
<protein>
    <submittedName>
        <fullName evidence="4">DIS3-like exonuclease 2</fullName>
    </submittedName>
</protein>
<dbReference type="AlphaFoldDB" id="E2BZ80"/>
<keyword evidence="4" id="KW-0378">Hydrolase</keyword>
<dbReference type="Gene3D" id="2.40.50.700">
    <property type="match status" value="1"/>
</dbReference>
<evidence type="ECO:0000259" key="3">
    <source>
        <dbReference type="SMART" id="SM00955"/>
    </source>
</evidence>
<evidence type="ECO:0000313" key="4">
    <source>
        <dbReference type="EMBL" id="EFN78986.1"/>
    </source>
</evidence>
<evidence type="ECO:0000256" key="1">
    <source>
        <dbReference type="RuleBase" id="RU003901"/>
    </source>
</evidence>
<dbReference type="EMBL" id="GL451577">
    <property type="protein sequence ID" value="EFN78986.1"/>
    <property type="molecule type" value="Genomic_DNA"/>
</dbReference>
<keyword evidence="5" id="KW-1185">Reference proteome</keyword>
<dbReference type="SUPFAM" id="SSF50249">
    <property type="entry name" value="Nucleic acid-binding proteins"/>
    <property type="match status" value="2"/>
</dbReference>
<dbReference type="PANTHER" id="PTHR23355">
    <property type="entry name" value="RIBONUCLEASE"/>
    <property type="match status" value="1"/>
</dbReference>
<accession>E2BZ80</accession>
<dbReference type="Pfam" id="PF17849">
    <property type="entry name" value="OB_Dis3"/>
    <property type="match status" value="1"/>
</dbReference>
<dbReference type="OMA" id="AFLRCHP"/>
<dbReference type="Gene3D" id="2.40.50.140">
    <property type="entry name" value="Nucleic acid-binding proteins"/>
    <property type="match status" value="1"/>
</dbReference>
<dbReference type="InterPro" id="IPR022966">
    <property type="entry name" value="RNase_II/R_CS"/>
</dbReference>
<dbReference type="Pfam" id="PF17877">
    <property type="entry name" value="Dis3l2_C_term"/>
    <property type="match status" value="1"/>
</dbReference>
<dbReference type="PROSITE" id="PS01175">
    <property type="entry name" value="RIBONUCLEASE_II"/>
    <property type="match status" value="1"/>
</dbReference>
<dbReference type="OrthoDB" id="372421at2759"/>